<evidence type="ECO:0000256" key="1">
    <source>
        <dbReference type="SAM" id="MobiDB-lite"/>
    </source>
</evidence>
<dbReference type="EMBL" id="LFBV01000002">
    <property type="protein sequence ID" value="OKH94764.1"/>
    <property type="molecule type" value="Genomic_DNA"/>
</dbReference>
<feature type="signal peptide" evidence="2">
    <location>
        <begin position="1"/>
        <end position="26"/>
    </location>
</feature>
<gene>
    <name evidence="3" type="ORF">AB852_11275</name>
</gene>
<evidence type="ECO:0000313" key="4">
    <source>
        <dbReference type="Proteomes" id="UP000186455"/>
    </source>
</evidence>
<evidence type="ECO:0000256" key="2">
    <source>
        <dbReference type="SAM" id="SignalP"/>
    </source>
</evidence>
<organism evidence="3 4">
    <name type="scientific">Streptomyces uncialis</name>
    <dbReference type="NCBI Taxonomy" id="1048205"/>
    <lineage>
        <taxon>Bacteria</taxon>
        <taxon>Bacillati</taxon>
        <taxon>Actinomycetota</taxon>
        <taxon>Actinomycetes</taxon>
        <taxon>Kitasatosporales</taxon>
        <taxon>Streptomycetaceae</taxon>
        <taxon>Streptomyces</taxon>
    </lineage>
</organism>
<feature type="compositionally biased region" description="Basic and acidic residues" evidence="1">
    <location>
        <begin position="26"/>
        <end position="44"/>
    </location>
</feature>
<dbReference type="AlphaFoldDB" id="A0A1Q4VA99"/>
<dbReference type="STRING" id="1048205.AB852_11275"/>
<evidence type="ECO:0000313" key="3">
    <source>
        <dbReference type="EMBL" id="OKH94764.1"/>
    </source>
</evidence>
<feature type="region of interest" description="Disordered" evidence="1">
    <location>
        <begin position="119"/>
        <end position="144"/>
    </location>
</feature>
<proteinExistence type="predicted"/>
<feature type="chain" id="PRO_5012004474" description="Lipoprotein" evidence="2">
    <location>
        <begin position="27"/>
        <end position="190"/>
    </location>
</feature>
<dbReference type="Proteomes" id="UP000186455">
    <property type="component" value="Unassembled WGS sequence"/>
</dbReference>
<evidence type="ECO:0008006" key="5">
    <source>
        <dbReference type="Google" id="ProtNLM"/>
    </source>
</evidence>
<sequence>MRAIRLASATVLTLTALAATALVASAEDRGSEEERGSGHGRFEVDATPSTIAAGGRLTLHADGCDGDTRVSSGVFDTVHIRKGDRSRSATVDWDARHGAVYTVTFTCERESSRTVELTIAGGGSGGGHEREPGHDREPGDEQARRGVRAGLGGTLAGFDMEKVGLGAALVAGAIGTAYYRTRRRTGDDGA</sequence>
<dbReference type="RefSeq" id="WP_073786687.1">
    <property type="nucleotide sequence ID" value="NZ_CP108638.1"/>
</dbReference>
<keyword evidence="4" id="KW-1185">Reference proteome</keyword>
<keyword evidence="2" id="KW-0732">Signal</keyword>
<accession>A0A1Q4VA99</accession>
<comment type="caution">
    <text evidence="3">The sequence shown here is derived from an EMBL/GenBank/DDBJ whole genome shotgun (WGS) entry which is preliminary data.</text>
</comment>
<protein>
    <recommendedName>
        <fullName evidence="5">Lipoprotein</fullName>
    </recommendedName>
</protein>
<name>A0A1Q4VA99_9ACTN</name>
<feature type="region of interest" description="Disordered" evidence="1">
    <location>
        <begin position="25"/>
        <end position="44"/>
    </location>
</feature>
<feature type="compositionally biased region" description="Basic and acidic residues" evidence="1">
    <location>
        <begin position="127"/>
        <end position="144"/>
    </location>
</feature>
<reference evidence="3 4" key="1">
    <citation type="submission" date="2015-06" db="EMBL/GenBank/DDBJ databases">
        <title>Cloning and characterization of the uncialamcin biosynthetic gene cluster.</title>
        <authorList>
            <person name="Yan X."/>
            <person name="Huang T."/>
            <person name="Ge H."/>
            <person name="Shen B."/>
        </authorList>
    </citation>
    <scope>NUCLEOTIDE SEQUENCE [LARGE SCALE GENOMIC DNA]</scope>
    <source>
        <strain evidence="3 4">DCA2648</strain>
    </source>
</reference>